<dbReference type="Proteomes" id="UP000294726">
    <property type="component" value="Chromosome"/>
</dbReference>
<sequence length="42" mass="4848">MLKTNPDEQLSNNKISLPNKLKTLFIIINPKKRHPKGVFIFA</sequence>
<protein>
    <submittedName>
        <fullName evidence="1">Uncharacterized protein</fullName>
    </submittedName>
</protein>
<gene>
    <name evidence="1" type="ORF">OENI_0405</name>
</gene>
<evidence type="ECO:0000313" key="2">
    <source>
        <dbReference type="Proteomes" id="UP000294726"/>
    </source>
</evidence>
<dbReference type="EMBL" id="LR031358">
    <property type="protein sequence ID" value="VDB97401.1"/>
    <property type="molecule type" value="Genomic_DNA"/>
</dbReference>
<accession>A0AAQ2US01</accession>
<organism evidence="1 2">
    <name type="scientific">Oenococcus oeni</name>
    <name type="common">Leuconostoc oenos</name>
    <dbReference type="NCBI Taxonomy" id="1247"/>
    <lineage>
        <taxon>Bacteria</taxon>
        <taxon>Bacillati</taxon>
        <taxon>Bacillota</taxon>
        <taxon>Bacilli</taxon>
        <taxon>Lactobacillales</taxon>
        <taxon>Lactobacillaceae</taxon>
        <taxon>Oenococcus</taxon>
    </lineage>
</organism>
<reference evidence="1 2" key="1">
    <citation type="submission" date="2018-08" db="EMBL/GenBank/DDBJ databases">
        <authorList>
            <person name="Lorentzen P. G. S. M."/>
        </authorList>
    </citation>
    <scope>NUCLEOTIDE SEQUENCE [LARGE SCALE GENOMIC DNA]</scope>
    <source>
        <strain evidence="1 2">CRBO_1381</strain>
    </source>
</reference>
<proteinExistence type="predicted"/>
<name>A0AAQ2US01_OENOE</name>
<dbReference type="AlphaFoldDB" id="A0AAQ2US01"/>
<evidence type="ECO:0000313" key="1">
    <source>
        <dbReference type="EMBL" id="VDB97401.1"/>
    </source>
</evidence>